<dbReference type="NCBIfam" id="NF008750">
    <property type="entry name" value="PRK11784.1-2"/>
    <property type="match status" value="1"/>
</dbReference>
<dbReference type="EMBL" id="QEKV01000002">
    <property type="protein sequence ID" value="PVY95301.1"/>
    <property type="molecule type" value="Genomic_DNA"/>
</dbReference>
<keyword evidence="4" id="KW-1185">Reference proteome</keyword>
<keyword evidence="1" id="KW-0711">Selenium</keyword>
<dbReference type="InterPro" id="IPR027417">
    <property type="entry name" value="P-loop_NTPase"/>
</dbReference>
<dbReference type="Pfam" id="PF00581">
    <property type="entry name" value="Rhodanese"/>
    <property type="match status" value="1"/>
</dbReference>
<dbReference type="AlphaFoldDB" id="A0A2U1E5U9"/>
<dbReference type="InterPro" id="IPR036873">
    <property type="entry name" value="Rhodanese-like_dom_sf"/>
</dbReference>
<dbReference type="Gene3D" id="3.40.50.300">
    <property type="entry name" value="P-loop containing nucleotide triphosphate hydrolases"/>
    <property type="match status" value="1"/>
</dbReference>
<dbReference type="GO" id="GO:0002098">
    <property type="term" value="P:tRNA wobble uridine modification"/>
    <property type="evidence" value="ECO:0007669"/>
    <property type="project" value="InterPro"/>
</dbReference>
<dbReference type="PANTHER" id="PTHR30401">
    <property type="entry name" value="TRNA 2-SELENOURIDINE SYNTHASE"/>
    <property type="match status" value="1"/>
</dbReference>
<dbReference type="Proteomes" id="UP000245793">
    <property type="component" value="Unassembled WGS sequence"/>
</dbReference>
<feature type="domain" description="Rhodanese" evidence="2">
    <location>
        <begin position="10"/>
        <end position="130"/>
    </location>
</feature>
<proteinExistence type="predicted"/>
<gene>
    <name evidence="3" type="ORF">C7381_102190</name>
</gene>
<dbReference type="InterPro" id="IPR058840">
    <property type="entry name" value="AAA_SelU"/>
</dbReference>
<protein>
    <submittedName>
        <fullName evidence="3">tRNA 2-selenouridine synthase</fullName>
    </submittedName>
</protein>
<organism evidence="3 4">
    <name type="scientific">Ezakiella coagulans</name>
    <dbReference type="NCBI Taxonomy" id="46507"/>
    <lineage>
        <taxon>Bacteria</taxon>
        <taxon>Bacillati</taxon>
        <taxon>Bacillota</taxon>
        <taxon>Tissierellia</taxon>
        <taxon>Ezakiella</taxon>
    </lineage>
</organism>
<sequence length="337" mass="39099">MFELLNYEETTDNDLFIDLRSSEEFYDFHIPGSINFPILNNEERKIVGTLYDNGSRREAKRSAITFVSTKLLELEDLIYKNSDRRIIFTCARGGYRSKTIASLFFTLGYNVYKLKGGMKSYRRYINEKLPEKLSKISLVTLYAPTGSGKTEILHLLKSRNIPVIDLENLANHMGSTLGGVGLGKANSQKMFESLLFEAIDDEPKTYFIEGESKRIGNVVMPDLLYEKILESKKIYLETPMSVRIERLKETYAKPELIDELKTAIENLSKYLGKETRAAVEENMILKNYDEVARLLCEKYYDHNYRFKADEKTLFIENDDIMRTVSTLLDFYKRETDK</sequence>
<dbReference type="Pfam" id="PF26341">
    <property type="entry name" value="AAA_SelU"/>
    <property type="match status" value="1"/>
</dbReference>
<dbReference type="InterPro" id="IPR017582">
    <property type="entry name" value="SelU"/>
</dbReference>
<dbReference type="SMART" id="SM00450">
    <property type="entry name" value="RHOD"/>
    <property type="match status" value="1"/>
</dbReference>
<evidence type="ECO:0000313" key="4">
    <source>
        <dbReference type="Proteomes" id="UP000245793"/>
    </source>
</evidence>
<evidence type="ECO:0000256" key="1">
    <source>
        <dbReference type="ARBA" id="ARBA00023266"/>
    </source>
</evidence>
<dbReference type="SUPFAM" id="SSF52540">
    <property type="entry name" value="P-loop containing nucleoside triphosphate hydrolases"/>
    <property type="match status" value="1"/>
</dbReference>
<name>A0A2U1E5U9_9FIRM</name>
<accession>A0A2U1E5U9</accession>
<evidence type="ECO:0000313" key="3">
    <source>
        <dbReference type="EMBL" id="PVY95301.1"/>
    </source>
</evidence>
<dbReference type="SUPFAM" id="SSF52821">
    <property type="entry name" value="Rhodanese/Cell cycle control phosphatase"/>
    <property type="match status" value="1"/>
</dbReference>
<dbReference type="NCBIfam" id="TIGR03167">
    <property type="entry name" value="tRNA_sel_U_synt"/>
    <property type="match status" value="1"/>
</dbReference>
<dbReference type="PROSITE" id="PS50206">
    <property type="entry name" value="RHODANESE_3"/>
    <property type="match status" value="1"/>
</dbReference>
<evidence type="ECO:0000259" key="2">
    <source>
        <dbReference type="PROSITE" id="PS50206"/>
    </source>
</evidence>
<dbReference type="RefSeq" id="WP_116479757.1">
    <property type="nucleotide sequence ID" value="NZ_QEKV01000002.1"/>
</dbReference>
<comment type="caution">
    <text evidence="3">The sequence shown here is derived from an EMBL/GenBank/DDBJ whole genome shotgun (WGS) entry which is preliminary data.</text>
</comment>
<dbReference type="InterPro" id="IPR001763">
    <property type="entry name" value="Rhodanese-like_dom"/>
</dbReference>
<dbReference type="Gene3D" id="3.40.250.10">
    <property type="entry name" value="Rhodanese-like domain"/>
    <property type="match status" value="1"/>
</dbReference>
<reference evidence="3 4" key="1">
    <citation type="submission" date="2018-04" db="EMBL/GenBank/DDBJ databases">
        <title>Genomic Encyclopedia of Type Strains, Phase IV (KMG-IV): sequencing the most valuable type-strain genomes for metagenomic binning, comparative biology and taxonomic classification.</title>
        <authorList>
            <person name="Goeker M."/>
        </authorList>
    </citation>
    <scope>NUCLEOTIDE SEQUENCE [LARGE SCALE GENOMIC DNA]</scope>
    <source>
        <strain evidence="3 4">DSM 20705</strain>
    </source>
</reference>
<dbReference type="GO" id="GO:0043828">
    <property type="term" value="F:tRNA 2-selenouridine synthase activity"/>
    <property type="evidence" value="ECO:0007669"/>
    <property type="project" value="InterPro"/>
</dbReference>
<dbReference type="PANTHER" id="PTHR30401:SF0">
    <property type="entry name" value="TRNA 2-SELENOURIDINE SYNTHASE"/>
    <property type="match status" value="1"/>
</dbReference>